<accession>A0A1F7I7A6</accession>
<organism evidence="2 3">
    <name type="scientific">Candidatus Roizmanbacteria bacterium RIFCSPLOWO2_01_FULL_35_13</name>
    <dbReference type="NCBI Taxonomy" id="1802055"/>
    <lineage>
        <taxon>Bacteria</taxon>
        <taxon>Candidatus Roizmaniibacteriota</taxon>
    </lineage>
</organism>
<reference evidence="2 3" key="1">
    <citation type="journal article" date="2016" name="Nat. Commun.">
        <title>Thousands of microbial genomes shed light on interconnected biogeochemical processes in an aquifer system.</title>
        <authorList>
            <person name="Anantharaman K."/>
            <person name="Brown C.T."/>
            <person name="Hug L.A."/>
            <person name="Sharon I."/>
            <person name="Castelle C.J."/>
            <person name="Probst A.J."/>
            <person name="Thomas B.C."/>
            <person name="Singh A."/>
            <person name="Wilkins M.J."/>
            <person name="Karaoz U."/>
            <person name="Brodie E.L."/>
            <person name="Williams K.H."/>
            <person name="Hubbard S.S."/>
            <person name="Banfield J.F."/>
        </authorList>
    </citation>
    <scope>NUCLEOTIDE SEQUENCE [LARGE SCALE GENOMIC DNA]</scope>
</reference>
<evidence type="ECO:0000313" key="3">
    <source>
        <dbReference type="Proteomes" id="UP000179270"/>
    </source>
</evidence>
<dbReference type="Proteomes" id="UP000179270">
    <property type="component" value="Unassembled WGS sequence"/>
</dbReference>
<comment type="caution">
    <text evidence="2">The sequence shown here is derived from an EMBL/GenBank/DDBJ whole genome shotgun (WGS) entry which is preliminary data.</text>
</comment>
<proteinExistence type="predicted"/>
<evidence type="ECO:0000256" key="1">
    <source>
        <dbReference type="SAM" id="Phobius"/>
    </source>
</evidence>
<feature type="transmembrane region" description="Helical" evidence="1">
    <location>
        <begin position="110"/>
        <end position="131"/>
    </location>
</feature>
<sequence length="132" mass="14528">MENSLIQLLPQLTRKEIVGYSLMLFGGSLMISQAFLHKKLNWRIPIMELAGGNLAMLGAGMVNSSPEITISILGIGGLLASTVIDPFLWSKGIASSERYLINSNLIIYSIRTNGLFTFNLMATYLTSVNFLR</sequence>
<keyword evidence="1" id="KW-0812">Transmembrane</keyword>
<dbReference type="AlphaFoldDB" id="A0A1F7I7A6"/>
<gene>
    <name evidence="2" type="ORF">A3A74_07555</name>
</gene>
<feature type="transmembrane region" description="Helical" evidence="1">
    <location>
        <begin position="17"/>
        <end position="37"/>
    </location>
</feature>
<protein>
    <submittedName>
        <fullName evidence="2">Uncharacterized protein</fullName>
    </submittedName>
</protein>
<evidence type="ECO:0000313" key="2">
    <source>
        <dbReference type="EMBL" id="OGK39260.1"/>
    </source>
</evidence>
<keyword evidence="1" id="KW-0472">Membrane</keyword>
<dbReference type="EMBL" id="MGAF01000054">
    <property type="protein sequence ID" value="OGK39260.1"/>
    <property type="molecule type" value="Genomic_DNA"/>
</dbReference>
<name>A0A1F7I7A6_9BACT</name>
<keyword evidence="1" id="KW-1133">Transmembrane helix</keyword>
<feature type="transmembrane region" description="Helical" evidence="1">
    <location>
        <begin position="68"/>
        <end position="89"/>
    </location>
</feature>